<dbReference type="InterPro" id="IPR003159">
    <property type="entry name" value="Lyase_8_central_dom"/>
</dbReference>
<dbReference type="SMART" id="SM00635">
    <property type="entry name" value="BID_2"/>
    <property type="match status" value="5"/>
</dbReference>
<feature type="domain" description="BIG2" evidence="6">
    <location>
        <begin position="1284"/>
        <end position="1365"/>
    </location>
</feature>
<dbReference type="InterPro" id="IPR012970">
    <property type="entry name" value="Lyase_8_alpha_N"/>
</dbReference>
<dbReference type="Gene3D" id="2.60.40.1080">
    <property type="match status" value="5"/>
</dbReference>
<dbReference type="SUPFAM" id="SSF49863">
    <property type="entry name" value="Hyaluronate lyase-like, C-terminal domain"/>
    <property type="match status" value="1"/>
</dbReference>
<reference evidence="7 8" key="1">
    <citation type="submission" date="2023-07" db="EMBL/GenBank/DDBJ databases">
        <title>Sorghum-associated microbial communities from plants grown in Nebraska, USA.</title>
        <authorList>
            <person name="Schachtman D."/>
        </authorList>
    </citation>
    <scope>NUCLEOTIDE SEQUENCE [LARGE SCALE GENOMIC DNA]</scope>
    <source>
        <strain evidence="7 8">CC258</strain>
    </source>
</reference>
<dbReference type="SUPFAM" id="SSF49785">
    <property type="entry name" value="Galactose-binding domain-like"/>
    <property type="match status" value="1"/>
</dbReference>
<dbReference type="Gene3D" id="2.60.220.10">
    <property type="entry name" value="Polysaccharide lyase family 8-like, C-terminal"/>
    <property type="match status" value="1"/>
</dbReference>
<keyword evidence="3" id="KW-0378">Hydrolase</keyword>
<dbReference type="Pfam" id="PF02278">
    <property type="entry name" value="Lyase_8"/>
    <property type="match status" value="1"/>
</dbReference>
<organism evidence="7 8">
    <name type="scientific">Paenibacillus qinlingensis</name>
    <dbReference type="NCBI Taxonomy" id="1837343"/>
    <lineage>
        <taxon>Bacteria</taxon>
        <taxon>Bacillati</taxon>
        <taxon>Bacillota</taxon>
        <taxon>Bacilli</taxon>
        <taxon>Bacillales</taxon>
        <taxon>Paenibacillaceae</taxon>
        <taxon>Paenibacillus</taxon>
    </lineage>
</organism>
<dbReference type="InterPro" id="IPR004103">
    <property type="entry name" value="Lyase_8_C"/>
</dbReference>
<sequence length="1515" mass="162990">MRSKPASAVMLILCLLVQLAGVTWRTPAAHANSGPALVSIRLDSNAYSLSGNQTHATVVNAQYADGSEANVTASSSYYSSRPSVATVNNAGVVTTGLFSGNAYVTALFQGQTASAVVTVNPLVNPGFEQDATGWSVGSASAIVTEDKYTGSKSLRLTSQASFGNSKKVNIPVQPNTNYKLSFYAKSGGGFRVYARNDAAAVELSNSRVQTTNNANPIWQLYTSGTFNSGVYTNVTIYLSDTTAAVAGSKHYIDDIQLIEVPAVVPQVSSIAFAEPAYAVNSGSQTAAVAHAVLADSSSSPLPAEAVYASSNPSIASIDASTGQLTGVDIGTALITAIYQGKSATVPVTVSKRLDHIQFGSNQLYMASGSSYSSVLQAVYEGGTTAVITNGASYSSSAPQVVAVDASTGVINATQAGSATITANYQGQVAQTTIVVVTPAQMQSLQVSEAPSLQMEVKQNRSLHATAVLQDTTVHDVTLTASYLSDHPEVAAVNAQGQLTALAEGTAQIQITFAGQTASLQVQVTDPYRVLRDKWKTQLIGGNTLDLNDADVAAAFTKRTNSAQAQWSSMLKTPNRTSIWSDLSTQNSTSVVTSYARLRTMAIAFATPGSTLYQNETLAQDIAHAMDWLYTNWFNESSTLEGYNNEFYNFQIATPMQVTDITALMYDYFTPQQRKHYMDAAENACPTPANGVGYTDEGANRVWRATSVAVRGIVTQDSNALMLSRDALADVLKYVTVSDGFYVDGSFIAHVAHPYTGGYGKSLLASISDLVYLLDQSQWDLNQTSKQFLFQTVFDSFEPLMYKGAVMDMVRGREISRPQKTDLNAGHDIIAAILKLSEFAPQRSALAFKRMVKGWVQGEAEAQSLYKDLPLGAIPLVKNVIQNPAILPREAVATHQNYASMDRVVHTGTDYAFGLAMDSSRILNYEQGNGENNTGWYAGEGTTYFYNGDSSPYTDGFWPTVNPYRMPGTTVDTRTRPENQSEANKYTPNNWVGGTELGDQFGASGMELKAYNSTLTAKKSWFMFDDEIVALGAGIQSSDNRTIETIVDNRMLNAAGNQTLTVNGTVKPSTLGWQEEMNGVNWIQLEGTGGYYFPQSTTVKGLREARTGTWSRLNAMYGSADPITRNYATLWLDHGVNPANQAYEYVFLPNQSAAQVGQYAANPDIDILVNSSAVQAVRDHKLQITAANFWNDAVQTAGGMTSSGKSSVMVRQIGDELEIGVSDPTQAQSASLEIEVDQGAAAVLSADPNVTITQIYPTIKLSVYVNKAAGKTMKAKLKLGVPVETVSSLQLDSTSYELAVGQTHQSVVTAVYNNQVLGPVTNGVRYVSSNPAIATVSATGLVTAISSGLAEITAIYEWKSVKAIVVIPGRLTDELNTFNLLYKNGTDMKIDTANSDKMYGDMGRLTRRTSTEEAIVYRTPLEMTSYQITSYFWQGEPTVDFSVYGSADGITYQPLSMEKINVGPQLPDSTYWSKIVYQSTSIPSGLSYLKIAFRNTSVNPWNPQIGKVEIDFGRNN</sequence>
<evidence type="ECO:0000256" key="3">
    <source>
        <dbReference type="ARBA" id="ARBA00022801"/>
    </source>
</evidence>
<dbReference type="InterPro" id="IPR054604">
    <property type="entry name" value="SbsC_Big-like"/>
</dbReference>
<dbReference type="RefSeq" id="WP_310499331.1">
    <property type="nucleotide sequence ID" value="NZ_JAVDSB010000004.1"/>
</dbReference>
<dbReference type="Gene3D" id="1.50.10.100">
    <property type="entry name" value="Chondroitin AC/alginate lyase"/>
    <property type="match status" value="1"/>
</dbReference>
<comment type="caution">
    <text evidence="7">The sequence shown here is derived from an EMBL/GenBank/DDBJ whole genome shotgun (WGS) entry which is preliminary data.</text>
</comment>
<dbReference type="Pfam" id="PF02018">
    <property type="entry name" value="CBM_4_9"/>
    <property type="match status" value="1"/>
</dbReference>
<dbReference type="Pfam" id="PF02368">
    <property type="entry name" value="Big_2"/>
    <property type="match status" value="2"/>
</dbReference>
<dbReference type="CDD" id="cd01083">
    <property type="entry name" value="GAG_Lyase"/>
    <property type="match status" value="1"/>
</dbReference>
<dbReference type="InterPro" id="IPR011013">
    <property type="entry name" value="Gal_mutarotase_sf_dom"/>
</dbReference>
<evidence type="ECO:0000256" key="4">
    <source>
        <dbReference type="ARBA" id="ARBA00023239"/>
    </source>
</evidence>
<dbReference type="Gene3D" id="2.70.98.10">
    <property type="match status" value="1"/>
</dbReference>
<evidence type="ECO:0000256" key="5">
    <source>
        <dbReference type="SAM" id="SignalP"/>
    </source>
</evidence>
<dbReference type="Gene3D" id="2.60.120.260">
    <property type="entry name" value="Galactose-binding domain-like"/>
    <property type="match status" value="1"/>
</dbReference>
<dbReference type="Proteomes" id="UP001267290">
    <property type="component" value="Unassembled WGS sequence"/>
</dbReference>
<dbReference type="SUPFAM" id="SSF49373">
    <property type="entry name" value="Invasin/intimin cell-adhesion fragments"/>
    <property type="match status" value="5"/>
</dbReference>
<proteinExistence type="inferred from homology"/>
<dbReference type="SUPFAM" id="SSF48230">
    <property type="entry name" value="Chondroitin AC/alginate lyase"/>
    <property type="match status" value="1"/>
</dbReference>
<name>A0ABU1NWB3_9BACL</name>
<dbReference type="Pfam" id="PF08124">
    <property type="entry name" value="Lyase_8_N"/>
    <property type="match status" value="1"/>
</dbReference>
<feature type="chain" id="PRO_5046235370" evidence="5">
    <location>
        <begin position="21"/>
        <end position="1515"/>
    </location>
</feature>
<keyword evidence="4" id="KW-0456">Lyase</keyword>
<dbReference type="InterPro" id="IPR008929">
    <property type="entry name" value="Chondroitin_lyas"/>
</dbReference>
<evidence type="ECO:0000259" key="6">
    <source>
        <dbReference type="SMART" id="SM00635"/>
    </source>
</evidence>
<evidence type="ECO:0000313" key="8">
    <source>
        <dbReference type="Proteomes" id="UP001267290"/>
    </source>
</evidence>
<evidence type="ECO:0000313" key="7">
    <source>
        <dbReference type="EMBL" id="MDR6551769.1"/>
    </source>
</evidence>
<keyword evidence="2 5" id="KW-0732">Signal</keyword>
<dbReference type="InterPro" id="IPR014718">
    <property type="entry name" value="GH-type_carb-bd"/>
</dbReference>
<accession>A0ABU1NWB3</accession>
<dbReference type="Pfam" id="PF22359">
    <property type="entry name" value="Big-like"/>
    <property type="match status" value="1"/>
</dbReference>
<feature type="domain" description="BIG2" evidence="6">
    <location>
        <begin position="352"/>
        <end position="434"/>
    </location>
</feature>
<feature type="domain" description="BIG2" evidence="6">
    <location>
        <begin position="266"/>
        <end position="348"/>
    </location>
</feature>
<dbReference type="PANTHER" id="PTHR38481">
    <property type="entry name" value="HYALURONATE LYASE"/>
    <property type="match status" value="1"/>
</dbReference>
<dbReference type="InterPro" id="IPR003343">
    <property type="entry name" value="Big_2"/>
</dbReference>
<dbReference type="InterPro" id="IPR008979">
    <property type="entry name" value="Galactose-bd-like_sf"/>
</dbReference>
<feature type="domain" description="BIG2" evidence="6">
    <location>
        <begin position="36"/>
        <end position="118"/>
    </location>
</feature>
<feature type="domain" description="BIG2" evidence="6">
    <location>
        <begin position="440"/>
        <end position="522"/>
    </location>
</feature>
<comment type="similarity">
    <text evidence="1">Belongs to the polysaccharide lyase 8 family.</text>
</comment>
<gene>
    <name evidence="7" type="ORF">J2736_002958</name>
</gene>
<feature type="signal peptide" evidence="5">
    <location>
        <begin position="1"/>
        <end position="20"/>
    </location>
</feature>
<protein>
    <submittedName>
        <fullName evidence="7">Uncharacterized protein YjdB</fullName>
    </submittedName>
</protein>
<keyword evidence="8" id="KW-1185">Reference proteome</keyword>
<dbReference type="InterPro" id="IPR011071">
    <property type="entry name" value="Lyase_8-like_C"/>
</dbReference>
<dbReference type="SUPFAM" id="SSF74650">
    <property type="entry name" value="Galactose mutarotase-like"/>
    <property type="match status" value="1"/>
</dbReference>
<dbReference type="Pfam" id="PF02884">
    <property type="entry name" value="Lyase_8_C"/>
    <property type="match status" value="1"/>
</dbReference>
<dbReference type="InterPro" id="IPR003305">
    <property type="entry name" value="CenC_carb-bd"/>
</dbReference>
<evidence type="ECO:0000256" key="2">
    <source>
        <dbReference type="ARBA" id="ARBA00022729"/>
    </source>
</evidence>
<dbReference type="InterPro" id="IPR008964">
    <property type="entry name" value="Invasin/intimin_cell_adhesion"/>
</dbReference>
<dbReference type="InterPro" id="IPR038970">
    <property type="entry name" value="Lyase_8"/>
</dbReference>
<dbReference type="PANTHER" id="PTHR38481:SF1">
    <property type="entry name" value="HYALURONATE LYASE"/>
    <property type="match status" value="1"/>
</dbReference>
<evidence type="ECO:0000256" key="1">
    <source>
        <dbReference type="ARBA" id="ARBA00006699"/>
    </source>
</evidence>
<dbReference type="EMBL" id="JAVDSB010000004">
    <property type="protein sequence ID" value="MDR6551769.1"/>
    <property type="molecule type" value="Genomic_DNA"/>
</dbReference>